<reference evidence="2 3" key="1">
    <citation type="submission" date="2023-12" db="EMBL/GenBank/DDBJ databases">
        <title>A high-quality genome assembly for Dillenia turbinata (Dilleniales).</title>
        <authorList>
            <person name="Chanderbali A."/>
        </authorList>
    </citation>
    <scope>NUCLEOTIDE SEQUENCE [LARGE SCALE GENOMIC DNA]</scope>
    <source>
        <strain evidence="2">LSX21</strain>
        <tissue evidence="2">Leaf</tissue>
    </source>
</reference>
<organism evidence="2 3">
    <name type="scientific">Dillenia turbinata</name>
    <dbReference type="NCBI Taxonomy" id="194707"/>
    <lineage>
        <taxon>Eukaryota</taxon>
        <taxon>Viridiplantae</taxon>
        <taxon>Streptophyta</taxon>
        <taxon>Embryophyta</taxon>
        <taxon>Tracheophyta</taxon>
        <taxon>Spermatophyta</taxon>
        <taxon>Magnoliopsida</taxon>
        <taxon>eudicotyledons</taxon>
        <taxon>Gunneridae</taxon>
        <taxon>Pentapetalae</taxon>
        <taxon>Dilleniales</taxon>
        <taxon>Dilleniaceae</taxon>
        <taxon>Dillenia</taxon>
    </lineage>
</organism>
<feature type="compositionally biased region" description="Polar residues" evidence="1">
    <location>
        <begin position="17"/>
        <end position="34"/>
    </location>
</feature>
<sequence length="73" mass="8619">MHISRIKTHEEWKTHMRAQTMTRTPRNQRQPISSSRHHPLQPPKLGSNSQAQRQGHQLWEKPTLAKSKSYNLI</sequence>
<feature type="compositionally biased region" description="Polar residues" evidence="1">
    <location>
        <begin position="46"/>
        <end position="55"/>
    </location>
</feature>
<evidence type="ECO:0000256" key="1">
    <source>
        <dbReference type="SAM" id="MobiDB-lite"/>
    </source>
</evidence>
<name>A0AAN8WA02_9MAGN</name>
<feature type="region of interest" description="Disordered" evidence="1">
    <location>
        <begin position="1"/>
        <end position="73"/>
    </location>
</feature>
<dbReference type="Proteomes" id="UP001370490">
    <property type="component" value="Unassembled WGS sequence"/>
</dbReference>
<protein>
    <submittedName>
        <fullName evidence="2">Uncharacterized protein</fullName>
    </submittedName>
</protein>
<dbReference type="AlphaFoldDB" id="A0AAN8WA02"/>
<dbReference type="EMBL" id="JBAMMX010000003">
    <property type="protein sequence ID" value="KAK6944706.1"/>
    <property type="molecule type" value="Genomic_DNA"/>
</dbReference>
<proteinExistence type="predicted"/>
<evidence type="ECO:0000313" key="3">
    <source>
        <dbReference type="Proteomes" id="UP001370490"/>
    </source>
</evidence>
<gene>
    <name evidence="2" type="ORF">RJ641_025808</name>
</gene>
<accession>A0AAN8WA02</accession>
<keyword evidence="3" id="KW-1185">Reference proteome</keyword>
<evidence type="ECO:0000313" key="2">
    <source>
        <dbReference type="EMBL" id="KAK6944706.1"/>
    </source>
</evidence>
<comment type="caution">
    <text evidence="2">The sequence shown here is derived from an EMBL/GenBank/DDBJ whole genome shotgun (WGS) entry which is preliminary data.</text>
</comment>